<dbReference type="Gene3D" id="3.40.50.720">
    <property type="entry name" value="NAD(P)-binding Rossmann-like Domain"/>
    <property type="match status" value="1"/>
</dbReference>
<proteinExistence type="predicted"/>
<evidence type="ECO:0000313" key="1">
    <source>
        <dbReference type="EMBL" id="EEG06830.1"/>
    </source>
</evidence>
<protein>
    <recommendedName>
        <fullName evidence="3">Oxidoreductase</fullName>
    </recommendedName>
</protein>
<gene>
    <name evidence="1" type="ORF">FuraDRAFT_3734</name>
</gene>
<dbReference type="SUPFAM" id="SSF51735">
    <property type="entry name" value="NAD(P)-binding Rossmann-fold domains"/>
    <property type="match status" value="1"/>
</dbReference>
<reference evidence="1 2" key="1">
    <citation type="submission" date="2009-02" db="EMBL/GenBank/DDBJ databases">
        <title>Sequencing of the draft genome and assembly of Lutiella nitroferrum 2002.</title>
        <authorList>
            <consortium name="US DOE Joint Genome Institute (JGI-PGF)"/>
            <person name="Lucas S."/>
            <person name="Copeland A."/>
            <person name="Lapidus A."/>
            <person name="Glavina del Rio T."/>
            <person name="Tice H."/>
            <person name="Bruce D."/>
            <person name="Goodwin L."/>
            <person name="Pitluck S."/>
            <person name="Larimer F."/>
            <person name="Land M.L."/>
            <person name="Hauser L."/>
            <person name="Coates J.D."/>
        </authorList>
    </citation>
    <scope>NUCLEOTIDE SEQUENCE [LARGE SCALE GENOMIC DNA]</scope>
    <source>
        <strain evidence="1 2">2002</strain>
    </source>
</reference>
<dbReference type="eggNOG" id="COG4091">
    <property type="taxonomic scope" value="Bacteria"/>
</dbReference>
<evidence type="ECO:0008006" key="3">
    <source>
        <dbReference type="Google" id="ProtNLM"/>
    </source>
</evidence>
<name>B9Z8P7_9NEIS</name>
<dbReference type="Proteomes" id="UP000003165">
    <property type="component" value="Unassembled WGS sequence"/>
</dbReference>
<organism evidence="1 2">
    <name type="scientific">Pseudogulbenkiania ferrooxidans 2002</name>
    <dbReference type="NCBI Taxonomy" id="279714"/>
    <lineage>
        <taxon>Bacteria</taxon>
        <taxon>Pseudomonadati</taxon>
        <taxon>Pseudomonadota</taxon>
        <taxon>Betaproteobacteria</taxon>
        <taxon>Neisseriales</taxon>
        <taxon>Chromobacteriaceae</taxon>
        <taxon>Pseudogulbenkiania</taxon>
    </lineage>
</organism>
<dbReference type="InterPro" id="IPR036291">
    <property type="entry name" value="NAD(P)-bd_dom_sf"/>
</dbReference>
<sequence>MHDLGMTTEGQVKKITLGVIGAGETGTPLLQQLLSAPFVEVVGVADLNLELPGIDLARQHGVPVTRNFIEIAEQGNRVDIIIDMTGSRKVRDDLRRFMQFSGNLHTVIVHERVALLMLSLCAGKYVETRHGEQAY</sequence>
<dbReference type="AlphaFoldDB" id="B9Z8P7"/>
<evidence type="ECO:0000313" key="2">
    <source>
        <dbReference type="Proteomes" id="UP000003165"/>
    </source>
</evidence>
<comment type="caution">
    <text evidence="1">The sequence shown here is derived from an EMBL/GenBank/DDBJ whole genome shotgun (WGS) entry which is preliminary data.</text>
</comment>
<accession>B9Z8P7</accession>
<dbReference type="EMBL" id="ACIS01000014">
    <property type="protein sequence ID" value="EEG06830.1"/>
    <property type="molecule type" value="Genomic_DNA"/>
</dbReference>
<keyword evidence="2" id="KW-1185">Reference proteome</keyword>